<keyword evidence="1" id="KW-0472">Membrane</keyword>
<keyword evidence="3" id="KW-1185">Reference proteome</keyword>
<evidence type="ECO:0000313" key="3">
    <source>
        <dbReference type="Proteomes" id="UP000746747"/>
    </source>
</evidence>
<proteinExistence type="predicted"/>
<evidence type="ECO:0000256" key="1">
    <source>
        <dbReference type="SAM" id="Phobius"/>
    </source>
</evidence>
<reference evidence="2" key="1">
    <citation type="submission" date="2021-09" db="EMBL/GenBank/DDBJ databases">
        <authorList>
            <consortium name="Pathogen Informatics"/>
        </authorList>
    </citation>
    <scope>NUCLEOTIDE SEQUENCE</scope>
</reference>
<dbReference type="Proteomes" id="UP000746747">
    <property type="component" value="Unassembled WGS sequence"/>
</dbReference>
<dbReference type="AlphaFoldDB" id="A0A8J2PVR6"/>
<gene>
    <name evidence="2" type="ORF">CJOHNSTONI_LOCUS677</name>
</gene>
<sequence length="147" mass="16099">MGSGSVYFFLLILIIIDLFDVFYTQQLTPIIGGKCDINSPEVPIGGKETQFFLKCEQSLQSESDKGVWVVKSRILSTTPQTSSPAAVATVLSSIDNKQQSQQSPKSHNIICVEDKNVKDGDPCSVSSICLQQEQGQMSSNYLQCDQT</sequence>
<keyword evidence="1" id="KW-0812">Transmembrane</keyword>
<organism evidence="2 3">
    <name type="scientific">Cercopithifilaria johnstoni</name>
    <dbReference type="NCBI Taxonomy" id="2874296"/>
    <lineage>
        <taxon>Eukaryota</taxon>
        <taxon>Metazoa</taxon>
        <taxon>Ecdysozoa</taxon>
        <taxon>Nematoda</taxon>
        <taxon>Chromadorea</taxon>
        <taxon>Rhabditida</taxon>
        <taxon>Spirurina</taxon>
        <taxon>Spiruromorpha</taxon>
        <taxon>Filarioidea</taxon>
        <taxon>Onchocercidae</taxon>
        <taxon>Cercopithifilaria</taxon>
    </lineage>
</organism>
<comment type="caution">
    <text evidence="2">The sequence shown here is derived from an EMBL/GenBank/DDBJ whole genome shotgun (WGS) entry which is preliminary data.</text>
</comment>
<keyword evidence="1" id="KW-1133">Transmembrane helix</keyword>
<dbReference type="OrthoDB" id="5912039at2759"/>
<accession>A0A8J2PVR6</accession>
<name>A0A8J2PVR6_9BILA</name>
<feature type="transmembrane region" description="Helical" evidence="1">
    <location>
        <begin position="6"/>
        <end position="24"/>
    </location>
</feature>
<protein>
    <submittedName>
        <fullName evidence="2">Uncharacterized protein</fullName>
    </submittedName>
</protein>
<dbReference type="EMBL" id="CAKAEH010000178">
    <property type="protein sequence ID" value="CAG9530155.1"/>
    <property type="molecule type" value="Genomic_DNA"/>
</dbReference>
<evidence type="ECO:0000313" key="2">
    <source>
        <dbReference type="EMBL" id="CAG9530155.1"/>
    </source>
</evidence>